<evidence type="ECO:0000313" key="3">
    <source>
        <dbReference type="Proteomes" id="UP000199495"/>
    </source>
</evidence>
<dbReference type="OrthoDB" id="9789567at2"/>
<protein>
    <submittedName>
        <fullName evidence="2">Queuosine biosynthesis protein QueC</fullName>
    </submittedName>
</protein>
<dbReference type="STRING" id="440168.SAMN04487974_11216"/>
<organism evidence="2 3">
    <name type="scientific">Pelagibacterium luteolum</name>
    <dbReference type="NCBI Taxonomy" id="440168"/>
    <lineage>
        <taxon>Bacteria</taxon>
        <taxon>Pseudomonadati</taxon>
        <taxon>Pseudomonadota</taxon>
        <taxon>Alphaproteobacteria</taxon>
        <taxon>Hyphomicrobiales</taxon>
        <taxon>Devosiaceae</taxon>
        <taxon>Pelagibacterium</taxon>
    </lineage>
</organism>
<dbReference type="RefSeq" id="WP_090597626.1">
    <property type="nucleotide sequence ID" value="NZ_FNCS01000012.1"/>
</dbReference>
<dbReference type="Gene3D" id="3.40.50.620">
    <property type="entry name" value="HUPs"/>
    <property type="match status" value="1"/>
</dbReference>
<proteinExistence type="predicted"/>
<keyword evidence="3" id="KW-1185">Reference proteome</keyword>
<dbReference type="SUPFAM" id="SSF52402">
    <property type="entry name" value="Adenine nucleotide alpha hydrolases-like"/>
    <property type="match status" value="1"/>
</dbReference>
<gene>
    <name evidence="2" type="ORF">SAMN04487974_11216</name>
</gene>
<name>A0A1G7Y2I4_9HYPH</name>
<dbReference type="Proteomes" id="UP000199495">
    <property type="component" value="Unassembled WGS sequence"/>
</dbReference>
<dbReference type="AlphaFoldDB" id="A0A1G7Y2I4"/>
<accession>A0A1G7Y2I4</accession>
<dbReference type="Pfam" id="PF06508">
    <property type="entry name" value="QueC"/>
    <property type="match status" value="1"/>
</dbReference>
<dbReference type="InterPro" id="IPR018317">
    <property type="entry name" value="QueC"/>
</dbReference>
<dbReference type="EMBL" id="FNCS01000012">
    <property type="protein sequence ID" value="SDG90651.1"/>
    <property type="molecule type" value="Genomic_DNA"/>
</dbReference>
<keyword evidence="1" id="KW-0671">Queuosine biosynthesis</keyword>
<dbReference type="GO" id="GO:0008616">
    <property type="term" value="P:tRNA queuosine(34) biosynthetic process"/>
    <property type="evidence" value="ECO:0007669"/>
    <property type="project" value="UniProtKB-KW"/>
</dbReference>
<reference evidence="2 3" key="1">
    <citation type="submission" date="2016-10" db="EMBL/GenBank/DDBJ databases">
        <authorList>
            <person name="de Groot N.N."/>
        </authorList>
    </citation>
    <scope>NUCLEOTIDE SEQUENCE [LARGE SCALE GENOMIC DNA]</scope>
    <source>
        <strain evidence="2 3">CGMCC 1.10267</strain>
    </source>
</reference>
<evidence type="ECO:0000313" key="2">
    <source>
        <dbReference type="EMBL" id="SDG90651.1"/>
    </source>
</evidence>
<dbReference type="InterPro" id="IPR014729">
    <property type="entry name" value="Rossmann-like_a/b/a_fold"/>
</dbReference>
<evidence type="ECO:0000256" key="1">
    <source>
        <dbReference type="ARBA" id="ARBA00022785"/>
    </source>
</evidence>
<sequence>MNVHNHSSPTTKTLVVLESGERPPARLHGREELAEIGQQIRFDAGILDSFDVAGCLSRHFDLLVVCAAIELADRRWGRPRAWSRNFNLRIPVIDLERWQKPAVAHGLRRALGFLTGDNWQFTFVRAKNGSPIGMRQIPLGFDKTKKFAIAYSDGLDSRAVTSLSGGEDEALCIRVAGTHQRRQKGDSPFERIPFDTRDYRQNESSFRSRSFKFAAITAMAAQLYQVSRIVVPESGQGALGPAILPLHNIYADYRNHPAFFRRMEQFLHALLDWSVKFEQPRLWYTKGQTLRDFRLLPGKTNLDLTQTHSCWQTRRIVNDGYRRQCGLCAACLLRRQSLHAAGIKEDSGTYVVRDLNEASIAAALTTAVADKADRDIMIAYGSAGARHLQHLADLADQPDKTLHTHASQIAIATGETCDETTRRLSVMLSVHAEEWRAFRSDLGGNSFLNSWMDGGRNG</sequence>